<evidence type="ECO:0000259" key="10">
    <source>
        <dbReference type="PROSITE" id="PS00300"/>
    </source>
</evidence>
<dbReference type="RefSeq" id="WP_091334420.1">
    <property type="nucleotide sequence ID" value="NZ_FNOW01000033.1"/>
</dbReference>
<evidence type="ECO:0000256" key="9">
    <source>
        <dbReference type="HAMAP-Rule" id="MF_00306"/>
    </source>
</evidence>
<dbReference type="Gene3D" id="1.20.120.140">
    <property type="entry name" value="Signal recognition particle SRP54, nucleotide-binding domain"/>
    <property type="match status" value="1"/>
</dbReference>
<dbReference type="GO" id="GO:0005525">
    <property type="term" value="F:GTP binding"/>
    <property type="evidence" value="ECO:0007669"/>
    <property type="project" value="UniProtKB-UniRule"/>
</dbReference>
<evidence type="ECO:0000256" key="1">
    <source>
        <dbReference type="ARBA" id="ARBA00005450"/>
    </source>
</evidence>
<feature type="binding site" evidence="9">
    <location>
        <begin position="190"/>
        <end position="194"/>
    </location>
    <ligand>
        <name>GTP</name>
        <dbReference type="ChEBI" id="CHEBI:37565"/>
    </ligand>
</feature>
<dbReference type="SUPFAM" id="SSF52540">
    <property type="entry name" value="P-loop containing nucleoside triphosphate hydrolases"/>
    <property type="match status" value="1"/>
</dbReference>
<reference evidence="12" key="1">
    <citation type="submission" date="2016-10" db="EMBL/GenBank/DDBJ databases">
        <authorList>
            <person name="Varghese N."/>
            <person name="Submissions S."/>
        </authorList>
    </citation>
    <scope>NUCLEOTIDE SEQUENCE [LARGE SCALE GENOMIC DNA]</scope>
    <source>
        <strain evidence="12">DSM 173</strain>
    </source>
</reference>
<keyword evidence="2 9" id="KW-0547">Nucleotide-binding</keyword>
<dbReference type="InterPro" id="IPR036891">
    <property type="entry name" value="Signal_recog_part_SRP54_M_sf"/>
</dbReference>
<evidence type="ECO:0000256" key="7">
    <source>
        <dbReference type="ARBA" id="ARBA00023274"/>
    </source>
</evidence>
<gene>
    <name evidence="9" type="primary">ffh</name>
    <name evidence="11" type="ORF">SAMN05421644_13325</name>
</gene>
<dbReference type="PANTHER" id="PTHR11564:SF5">
    <property type="entry name" value="SIGNAL RECOGNITION PARTICLE SUBUNIT SRP54"/>
    <property type="match status" value="1"/>
</dbReference>
<evidence type="ECO:0000313" key="12">
    <source>
        <dbReference type="Proteomes" id="UP000198672"/>
    </source>
</evidence>
<dbReference type="Gene3D" id="3.40.50.300">
    <property type="entry name" value="P-loop containing nucleotide triphosphate hydrolases"/>
    <property type="match status" value="1"/>
</dbReference>
<evidence type="ECO:0000256" key="2">
    <source>
        <dbReference type="ARBA" id="ARBA00022741"/>
    </source>
</evidence>
<dbReference type="OrthoDB" id="9804720at2"/>
<dbReference type="SMART" id="SM00962">
    <property type="entry name" value="SRP54"/>
    <property type="match status" value="1"/>
</dbReference>
<dbReference type="InterPro" id="IPR000897">
    <property type="entry name" value="SRP54_GTPase_dom"/>
</dbReference>
<evidence type="ECO:0000256" key="8">
    <source>
        <dbReference type="ARBA" id="ARBA00048027"/>
    </source>
</evidence>
<dbReference type="FunFam" id="3.40.50.300:FF:000022">
    <property type="entry name" value="Signal recognition particle 54 kDa subunit"/>
    <property type="match status" value="1"/>
</dbReference>
<dbReference type="Pfam" id="PF02978">
    <property type="entry name" value="SRP_SPB"/>
    <property type="match status" value="1"/>
</dbReference>
<dbReference type="Pfam" id="PF00448">
    <property type="entry name" value="SRP54"/>
    <property type="match status" value="1"/>
</dbReference>
<evidence type="ECO:0000313" key="11">
    <source>
        <dbReference type="EMBL" id="SDY14936.1"/>
    </source>
</evidence>
<dbReference type="GO" id="GO:0006614">
    <property type="term" value="P:SRP-dependent cotranslational protein targeting to membrane"/>
    <property type="evidence" value="ECO:0007669"/>
    <property type="project" value="InterPro"/>
</dbReference>
<dbReference type="SUPFAM" id="SSF47446">
    <property type="entry name" value="Signal peptide-binding domain"/>
    <property type="match status" value="1"/>
</dbReference>
<dbReference type="InterPro" id="IPR004125">
    <property type="entry name" value="Signal_recog_particle_SRP54_M"/>
</dbReference>
<keyword evidence="6 9" id="KW-0733">Signal recognition particle</keyword>
<evidence type="ECO:0000256" key="5">
    <source>
        <dbReference type="ARBA" id="ARBA00023134"/>
    </source>
</evidence>
<comment type="similarity">
    <text evidence="1 9">Belongs to the GTP-binding SRP family. SRP54 subfamily.</text>
</comment>
<evidence type="ECO:0000256" key="6">
    <source>
        <dbReference type="ARBA" id="ARBA00023135"/>
    </source>
</evidence>
<dbReference type="SMART" id="SM00963">
    <property type="entry name" value="SRP54_N"/>
    <property type="match status" value="1"/>
</dbReference>
<dbReference type="GO" id="GO:0003924">
    <property type="term" value="F:GTPase activity"/>
    <property type="evidence" value="ECO:0007669"/>
    <property type="project" value="UniProtKB-UniRule"/>
</dbReference>
<dbReference type="InterPro" id="IPR022941">
    <property type="entry name" value="SRP54"/>
</dbReference>
<dbReference type="Proteomes" id="UP000198672">
    <property type="component" value="Unassembled WGS sequence"/>
</dbReference>
<keyword evidence="12" id="KW-1185">Reference proteome</keyword>
<feature type="binding site" evidence="9">
    <location>
        <begin position="107"/>
        <end position="114"/>
    </location>
    <ligand>
        <name>GTP</name>
        <dbReference type="ChEBI" id="CHEBI:37565"/>
    </ligand>
</feature>
<feature type="binding site" evidence="9">
    <location>
        <begin position="248"/>
        <end position="251"/>
    </location>
    <ligand>
        <name>GTP</name>
        <dbReference type="ChEBI" id="CHEBI:37565"/>
    </ligand>
</feature>
<dbReference type="InterPro" id="IPR004780">
    <property type="entry name" value="SRP"/>
</dbReference>
<proteinExistence type="inferred from homology"/>
<evidence type="ECO:0000256" key="3">
    <source>
        <dbReference type="ARBA" id="ARBA00022801"/>
    </source>
</evidence>
<evidence type="ECO:0000256" key="4">
    <source>
        <dbReference type="ARBA" id="ARBA00022884"/>
    </source>
</evidence>
<keyword evidence="3 9" id="KW-0378">Hydrolase</keyword>
<feature type="domain" description="SRP54-type proteins GTP-binding" evidence="10">
    <location>
        <begin position="269"/>
        <end position="282"/>
    </location>
</feature>
<dbReference type="EC" id="3.6.5.4" evidence="9"/>
<comment type="function">
    <text evidence="9">Involved in targeting and insertion of nascent membrane proteins into the cytoplasmic membrane. Binds to the hydrophobic signal sequence of the ribosome-nascent chain (RNC) as it emerges from the ribosomes. The SRP-RNC complex is then targeted to the cytoplasmic membrane where it interacts with the SRP receptor FtsY. Interaction with FtsY leads to the transfer of the RNC complex to the Sec translocase for insertion into the membrane, the hydrolysis of GTP by both Ffh and FtsY, and the dissociation of the SRP-FtsY complex into the individual components.</text>
</comment>
<dbReference type="GO" id="GO:0008312">
    <property type="term" value="F:7S RNA binding"/>
    <property type="evidence" value="ECO:0007669"/>
    <property type="project" value="InterPro"/>
</dbReference>
<dbReference type="GO" id="GO:0048500">
    <property type="term" value="C:signal recognition particle"/>
    <property type="evidence" value="ECO:0007669"/>
    <property type="project" value="UniProtKB-UniRule"/>
</dbReference>
<dbReference type="PANTHER" id="PTHR11564">
    <property type="entry name" value="SIGNAL RECOGNITION PARTICLE 54K PROTEIN SRP54"/>
    <property type="match status" value="1"/>
</dbReference>
<dbReference type="Pfam" id="PF02881">
    <property type="entry name" value="SRP54_N"/>
    <property type="match status" value="1"/>
</dbReference>
<dbReference type="InterPro" id="IPR003593">
    <property type="entry name" value="AAA+_ATPase"/>
</dbReference>
<dbReference type="HAMAP" id="MF_00306">
    <property type="entry name" value="SRP54"/>
    <property type="match status" value="1"/>
</dbReference>
<keyword evidence="7 9" id="KW-0687">Ribonucleoprotein</keyword>
<accession>A0A1H3HH98</accession>
<dbReference type="Gene3D" id="1.10.260.30">
    <property type="entry name" value="Signal recognition particle, SRP54 subunit, M-domain"/>
    <property type="match status" value="1"/>
</dbReference>
<dbReference type="InterPro" id="IPR013822">
    <property type="entry name" value="Signal_recog_particl_SRP54_hlx"/>
</dbReference>
<comment type="catalytic activity">
    <reaction evidence="8 9">
        <text>GTP + H2O = GDP + phosphate + H(+)</text>
        <dbReference type="Rhea" id="RHEA:19669"/>
        <dbReference type="ChEBI" id="CHEBI:15377"/>
        <dbReference type="ChEBI" id="CHEBI:15378"/>
        <dbReference type="ChEBI" id="CHEBI:37565"/>
        <dbReference type="ChEBI" id="CHEBI:43474"/>
        <dbReference type="ChEBI" id="CHEBI:58189"/>
        <dbReference type="EC" id="3.6.5.4"/>
    </reaction>
</comment>
<comment type="subcellular location">
    <subcellularLocation>
        <location evidence="9">Cytoplasm</location>
    </subcellularLocation>
    <text evidence="9">The SRP-RNC complex is targeted to the cytoplasmic membrane.</text>
</comment>
<dbReference type="InterPro" id="IPR042101">
    <property type="entry name" value="SRP54_N_sf"/>
</dbReference>
<dbReference type="SMART" id="SM00382">
    <property type="entry name" value="AAA"/>
    <property type="match status" value="1"/>
</dbReference>
<dbReference type="STRING" id="61595.SAMN05421644_13325"/>
<dbReference type="CDD" id="cd18539">
    <property type="entry name" value="SRP_G"/>
    <property type="match status" value="1"/>
</dbReference>
<dbReference type="NCBIfam" id="TIGR00959">
    <property type="entry name" value="ffh"/>
    <property type="match status" value="1"/>
</dbReference>
<dbReference type="AlphaFoldDB" id="A0A1H3HH98"/>
<name>A0A1H3HH98_ALLWA</name>
<keyword evidence="9" id="KW-0963">Cytoplasm</keyword>
<dbReference type="PROSITE" id="PS00300">
    <property type="entry name" value="SRP54"/>
    <property type="match status" value="1"/>
</dbReference>
<sequence>MFQTLQDRFETVLTNLRGQGRLSEDNIKDTLRTVRMALLEADVALPVVRQFIEDIREQALGEAVTKSLTPGQVLIKIVNDELVKLMGAANERLDLAAQPPAVILMAGLQGSGKTTSVAKLARWLQDKQKKSVLVVSCDVYRPAAIEQLHTVAAEVGAEFCPSQSDEDPLQIAQRALDTARKRFKDVLIVDTAGRLHVDAEMMDEIQRIHAAIKPVETLFVVDAMTGQDAANTAKAFDAALPLTGVILTKTDGDARGGAALSIRQITGKPIKFLGTGERTTALEPFYPERVASRILGMGDVVSLVEEVQAKVDKEQAEKLVKKLKKGKDFDLADFKEQLDQMNKMGGMMSLMEKLPGMNQIPEHVKNKASDKEMGKLVAIINSMTPHERQFPAIIKGSRKRRIAAGSGTQVQDVNQLLKQFMQMQKMMKKMKGGGMAKMMRSLQGRLPPGMLPPGGGFPPGGGLPL</sequence>
<dbReference type="InterPro" id="IPR027417">
    <property type="entry name" value="P-loop_NTPase"/>
</dbReference>
<keyword evidence="5 9" id="KW-0342">GTP-binding</keyword>
<protein>
    <recommendedName>
        <fullName evidence="9">Signal recognition particle protein</fullName>
        <ecNumber evidence="9">3.6.5.4</ecNumber>
    </recommendedName>
    <alternativeName>
        <fullName evidence="9">Fifty-four homolog</fullName>
    </alternativeName>
</protein>
<keyword evidence="4 9" id="KW-0694">RNA-binding</keyword>
<comment type="subunit">
    <text evidence="9">Part of the signal recognition particle protein translocation system, which is composed of SRP and FtsY. SRP is a ribonucleoprotein composed of Ffh and a 4.5S RNA molecule.</text>
</comment>
<dbReference type="EMBL" id="FNOW01000033">
    <property type="protein sequence ID" value="SDY14936.1"/>
    <property type="molecule type" value="Genomic_DNA"/>
</dbReference>
<comment type="domain">
    <text evidence="9">Composed of three domains: the N-terminal N domain, which is responsible for interactions with the ribosome, the central G domain, which binds GTP, and the C-terminal M domain, which binds the RNA and the signal sequence of the RNC.</text>
</comment>
<organism evidence="11 12">
    <name type="scientific">Allochromatium warmingii</name>
    <name type="common">Chromatium warmingii</name>
    <dbReference type="NCBI Taxonomy" id="61595"/>
    <lineage>
        <taxon>Bacteria</taxon>
        <taxon>Pseudomonadati</taxon>
        <taxon>Pseudomonadota</taxon>
        <taxon>Gammaproteobacteria</taxon>
        <taxon>Chromatiales</taxon>
        <taxon>Chromatiaceae</taxon>
        <taxon>Allochromatium</taxon>
    </lineage>
</organism>